<sequence>MSSRPLFPILAIAAIALAGLILGLTGETWEDWLADAALAFCLIPIAWAALRR</sequence>
<evidence type="ECO:0000313" key="3">
    <source>
        <dbReference type="Proteomes" id="UP001218362"/>
    </source>
</evidence>
<organism evidence="2 3">
    <name type="scientific">Candidatus Andeanibacterium colombiense</name>
    <dbReference type="NCBI Taxonomy" id="3121345"/>
    <lineage>
        <taxon>Bacteria</taxon>
        <taxon>Pseudomonadati</taxon>
        <taxon>Pseudomonadota</taxon>
        <taxon>Alphaproteobacteria</taxon>
        <taxon>Sphingomonadales</taxon>
        <taxon>Sphingomonadaceae</taxon>
        <taxon>Candidatus Andeanibacterium</taxon>
    </lineage>
</organism>
<keyword evidence="1" id="KW-0472">Membrane</keyword>
<dbReference type="KEGG" id="acob:P0Y56_16250"/>
<evidence type="ECO:0000313" key="2">
    <source>
        <dbReference type="EMBL" id="WEK46538.1"/>
    </source>
</evidence>
<proteinExistence type="predicted"/>
<keyword evidence="1" id="KW-0812">Transmembrane</keyword>
<name>A0AAJ6BPD8_9SPHN</name>
<reference evidence="2" key="1">
    <citation type="submission" date="2023-03" db="EMBL/GenBank/DDBJ databases">
        <title>Andean soil-derived lignocellulolytic bacterial consortium as a source of novel taxa and putative plastic-active enzymes.</title>
        <authorList>
            <person name="Diaz-Garcia L."/>
            <person name="Chuvochina M."/>
            <person name="Feuerriegel G."/>
            <person name="Bunk B."/>
            <person name="Sproer C."/>
            <person name="Streit W.R."/>
            <person name="Rodriguez L.M."/>
            <person name="Overmann J."/>
            <person name="Jimenez D.J."/>
        </authorList>
    </citation>
    <scope>NUCLEOTIDE SEQUENCE</scope>
    <source>
        <strain evidence="2">MAG 26</strain>
    </source>
</reference>
<gene>
    <name evidence="2" type="ORF">P0Y56_16250</name>
</gene>
<dbReference type="AlphaFoldDB" id="A0AAJ6BPD8"/>
<dbReference type="Proteomes" id="UP001218362">
    <property type="component" value="Chromosome"/>
</dbReference>
<dbReference type="EMBL" id="CP119316">
    <property type="protein sequence ID" value="WEK46538.1"/>
    <property type="molecule type" value="Genomic_DNA"/>
</dbReference>
<accession>A0AAJ6BPD8</accession>
<keyword evidence="1" id="KW-1133">Transmembrane helix</keyword>
<protein>
    <submittedName>
        <fullName evidence="2">Uncharacterized protein</fullName>
    </submittedName>
</protein>
<feature type="transmembrane region" description="Helical" evidence="1">
    <location>
        <begin position="32"/>
        <end position="50"/>
    </location>
</feature>
<evidence type="ECO:0000256" key="1">
    <source>
        <dbReference type="SAM" id="Phobius"/>
    </source>
</evidence>
<feature type="transmembrane region" description="Helical" evidence="1">
    <location>
        <begin position="7"/>
        <end position="26"/>
    </location>
</feature>